<evidence type="ECO:0000256" key="10">
    <source>
        <dbReference type="ARBA" id="ARBA00023136"/>
    </source>
</evidence>
<dbReference type="PANTHER" id="PTHR24026">
    <property type="entry name" value="FAT ATYPICAL CADHERIN-RELATED"/>
    <property type="match status" value="1"/>
</dbReference>
<feature type="domain" description="Cadherin" evidence="15">
    <location>
        <begin position="1608"/>
        <end position="1691"/>
    </location>
</feature>
<dbReference type="InterPro" id="IPR015919">
    <property type="entry name" value="Cadherin-like_sf"/>
</dbReference>
<evidence type="ECO:0000313" key="17">
    <source>
        <dbReference type="Proteomes" id="UP001221898"/>
    </source>
</evidence>
<dbReference type="Pfam" id="PF25374">
    <property type="entry name" value="Cadherin_FAT4_N"/>
    <property type="match status" value="1"/>
</dbReference>
<feature type="domain" description="Cadherin" evidence="15">
    <location>
        <begin position="559"/>
        <end position="666"/>
    </location>
</feature>
<dbReference type="Gene3D" id="2.60.40.60">
    <property type="entry name" value="Cadherins"/>
    <property type="match status" value="16"/>
</dbReference>
<dbReference type="PROSITE" id="PS00232">
    <property type="entry name" value="CADHERIN_1"/>
    <property type="match status" value="7"/>
</dbReference>
<dbReference type="FunFam" id="2.60.40.60:FF:000080">
    <property type="entry name" value="FAT atypical cadherin 1"/>
    <property type="match status" value="1"/>
</dbReference>
<keyword evidence="8" id="KW-0130">Cell adhesion</keyword>
<dbReference type="InterPro" id="IPR002126">
    <property type="entry name" value="Cadherin-like_dom"/>
</dbReference>
<dbReference type="GO" id="GO:0005886">
    <property type="term" value="C:plasma membrane"/>
    <property type="evidence" value="ECO:0007669"/>
    <property type="project" value="UniProtKB-SubCell"/>
</dbReference>
<gene>
    <name evidence="16" type="ORF">AAFF_G00266060</name>
</gene>
<evidence type="ECO:0000256" key="7">
    <source>
        <dbReference type="ARBA" id="ARBA00022837"/>
    </source>
</evidence>
<feature type="domain" description="Cadherin" evidence="15">
    <location>
        <begin position="667"/>
        <end position="770"/>
    </location>
</feature>
<dbReference type="SMART" id="SM00112">
    <property type="entry name" value="CA"/>
    <property type="match status" value="16"/>
</dbReference>
<dbReference type="FunFam" id="2.60.40.60:FF:000154">
    <property type="entry name" value="FAT atypical cadherin 4"/>
    <property type="match status" value="1"/>
</dbReference>
<evidence type="ECO:0000256" key="5">
    <source>
        <dbReference type="ARBA" id="ARBA00022729"/>
    </source>
</evidence>
<dbReference type="GO" id="GO:0005509">
    <property type="term" value="F:calcium ion binding"/>
    <property type="evidence" value="ECO:0007669"/>
    <property type="project" value="UniProtKB-UniRule"/>
</dbReference>
<dbReference type="GO" id="GO:0007399">
    <property type="term" value="P:nervous system development"/>
    <property type="evidence" value="ECO:0007669"/>
    <property type="project" value="UniProtKB-ARBA"/>
</dbReference>
<evidence type="ECO:0000313" key="16">
    <source>
        <dbReference type="EMBL" id="KAJ8373362.1"/>
    </source>
</evidence>
<organism evidence="16 17">
    <name type="scientific">Aldrovandia affinis</name>
    <dbReference type="NCBI Taxonomy" id="143900"/>
    <lineage>
        <taxon>Eukaryota</taxon>
        <taxon>Metazoa</taxon>
        <taxon>Chordata</taxon>
        <taxon>Craniata</taxon>
        <taxon>Vertebrata</taxon>
        <taxon>Euteleostomi</taxon>
        <taxon>Actinopterygii</taxon>
        <taxon>Neopterygii</taxon>
        <taxon>Teleostei</taxon>
        <taxon>Notacanthiformes</taxon>
        <taxon>Halosauridae</taxon>
        <taxon>Aldrovandia</taxon>
    </lineage>
</organism>
<dbReference type="Proteomes" id="UP001221898">
    <property type="component" value="Unassembled WGS sequence"/>
</dbReference>
<dbReference type="PRINTS" id="PR00205">
    <property type="entry name" value="CADHERIN"/>
</dbReference>
<evidence type="ECO:0000256" key="9">
    <source>
        <dbReference type="ARBA" id="ARBA00022989"/>
    </source>
</evidence>
<feature type="domain" description="Cadherin" evidence="15">
    <location>
        <begin position="1522"/>
        <end position="1607"/>
    </location>
</feature>
<dbReference type="FunFam" id="2.60.40.60:FF:000020">
    <property type="entry name" value="Dachsous cadherin-related 1b"/>
    <property type="match status" value="4"/>
</dbReference>
<comment type="caution">
    <text evidence="16">The sequence shown here is derived from an EMBL/GenBank/DDBJ whole genome shotgun (WGS) entry which is preliminary data.</text>
</comment>
<sequence length="1753" mass="190113">MAFAGRSFDRCYLVFLMLWTLWQHSASSQIRQEFQVPEEQPTGTYVGTIETKPSFTYRFSENHKLFAINGTTGVIYTTSVIDREILQSNIINVVVLSSQPTYPTEVRIVVLDINDNSPVFPDATIVVSFKEDASSGRQVILDTATDSDIGSNGVDHTTYRIVNGNEQGKFRLDITVNPSGEGAFLHLVSTGGLDRELAPFYQLLIEVEDKGDPKRFGYLQVNVTIQDINDNPPAFDAEHYQTSVLEDAAIGSSVLQISAKDRDEGSNADIRYFLDEGTPFQIDPKAGTVTIKETLDYESKREYSLTVHAVDNGLPSLSGRSEATIKLVDVNDNDPVVKFRYFPTSSKFASVDENAQIGTVVALLTVSDSDSPAANGNISVSILGGNEQRHFEVHTSPVPNLSLIKVASVLDRERISSYNLTVSVSDNGRPTARSSFASLVIFVNDINDHPPIFQESVYRVDISEDAPRGSYVRGVSATDGDSGQNANLRYSLVSGNGLGWFAVSENSGLVTTATLLDREVAGEVVLNISAKDQGLQPRVSYTKLVVNITDVNDRTPTFTQGSYHISLPEHAPPGRELLALSATDGDLGANGTVRFSFDPETPPDVQALFRLDAASGLLSTAVELDREERPSYLLHVRARDGGEPPLHSVSRVNVTLRDVNDNRPVFYPVQYFANIKENEPRDSYVTTVSATDADLGRNGTVRYSITAGDTSKFHVNAVSGRITTLEPLDREEKMAHQLQVRAADGGGLHSRAQAIVTVTVIDTQDNPPTFARAAYSFVIFENVRPGSVVGAVSASTLDLNTNISYLITSGDQRGLFGIDAASGEITASGSIDREERAFHQLKVVAKGGEVTGQVLVNITVKDLNDNAPRFAHAVEHVSAVENWGAGHHIFQARASDPDEGSNGLVAYSLRQNPKGLFHVHEKHGLVTLTGPLEVTTSSYQVEVLASDAGVPQRSSSLILTVGVYDVNDNSPVFDQLSYEVAILESEAVNSRFFQVEATDKDSGLNGEITYAIVGGNAGDVFGVFPDGQLYIKADLDREVQERYHLLLVATDRAVEPLSAAVNVTVILEDVNDNRPLFNSTNYVFHFEEEQERGAPVGRVFAEDRDSGPNSEVRYELETPQANFELDAVTGELSSTLRLDREALMRQRGAAVFGFTVVSSDRGLPRPLRDQAKVQVYVRDVNDNPPRFTKDVYQASVSESAQNGTQLLRVSASDVDEGANGLVRYRIEEGNEERRFSIDGGSGQVTLVGALDYEATASYSLKIVGVDSGTPAALSSSCMLSVAVLDENDNWPSFPKAAIAVDVLENMRMGELVASVTATDSDSGDNAEITYSIAASHNHGTFSISPNTGSVFLAKKLDYETQSLYRLNVTARDNGRPARTSTVPVVIHVRDFNDNPPSFAPGDIFKSIPENLPLATSVMTVTAHDTDADINGQLEYSIVQQTPRGGHFTIDPDTGVLRTGREIDREFSNLFELTVKATDRAVPAEFRRFALKNVTVWVTDQNDNVPAFVSQNALVADATVVAGSILTTVVAFDPDEGANGEVEYELVSGDADTFVMDRYSGDVRVASRLEPSRLLYSLTVSAADRGADRRASRTELTVILQGADGPVFSQPKYITILKEGQPPGTNVISLDASSPRGSGAKVEFYIVSVRCGDRPAGRLFTIGRHTGVIQTAAELDREQGSDLYLLAVYAIEIDASQPRTQRAEALELAPPPCYHSDVMRGSPVGLTPAHSLRAERASAFTVPYGGGGQSPLQL</sequence>
<feature type="domain" description="Cadherin" evidence="15">
    <location>
        <begin position="28"/>
        <end position="120"/>
    </location>
</feature>
<dbReference type="FunFam" id="2.60.40.60:FF:000024">
    <property type="entry name" value="FAT atypical cadherin 3"/>
    <property type="match status" value="1"/>
</dbReference>
<dbReference type="FunFam" id="2.60.40.60:FF:000134">
    <property type="entry name" value="protocadherin Fat 4"/>
    <property type="match status" value="1"/>
</dbReference>
<feature type="signal peptide" evidence="14">
    <location>
        <begin position="1"/>
        <end position="27"/>
    </location>
</feature>
<keyword evidence="6" id="KW-0677">Repeat</keyword>
<comment type="subcellular location">
    <subcellularLocation>
        <location evidence="1">Cell membrane</location>
        <topology evidence="1">Single-pass type I membrane protein</topology>
    </subcellularLocation>
</comment>
<keyword evidence="12" id="KW-0325">Glycoprotein</keyword>
<dbReference type="EMBL" id="JAINUG010000364">
    <property type="protein sequence ID" value="KAJ8373362.1"/>
    <property type="molecule type" value="Genomic_DNA"/>
</dbReference>
<evidence type="ECO:0000256" key="14">
    <source>
        <dbReference type="SAM" id="SignalP"/>
    </source>
</evidence>
<dbReference type="CDD" id="cd11304">
    <property type="entry name" value="Cadherin_repeat"/>
    <property type="match status" value="16"/>
</dbReference>
<evidence type="ECO:0000256" key="12">
    <source>
        <dbReference type="ARBA" id="ARBA00023180"/>
    </source>
</evidence>
<accession>A0AAD7RBZ7</accession>
<feature type="domain" description="Cadherin" evidence="15">
    <location>
        <begin position="1406"/>
        <end position="1507"/>
    </location>
</feature>
<keyword evidence="11" id="KW-1015">Disulfide bond</keyword>
<dbReference type="FunFam" id="2.60.40.60:FF:000110">
    <property type="entry name" value="FAT atypical cadherin 4"/>
    <property type="match status" value="1"/>
</dbReference>
<dbReference type="FunFam" id="2.60.40.60:FF:000275">
    <property type="entry name" value="Si:dkey-30k22.7"/>
    <property type="match status" value="1"/>
</dbReference>
<feature type="domain" description="Cadherin" evidence="15">
    <location>
        <begin position="1294"/>
        <end position="1398"/>
    </location>
</feature>
<keyword evidence="9" id="KW-1133">Transmembrane helix</keyword>
<dbReference type="GO" id="GO:0003007">
    <property type="term" value="P:heart morphogenesis"/>
    <property type="evidence" value="ECO:0007669"/>
    <property type="project" value="UniProtKB-ARBA"/>
</dbReference>
<dbReference type="GO" id="GO:0048729">
    <property type="term" value="P:tissue morphogenesis"/>
    <property type="evidence" value="ECO:0007669"/>
    <property type="project" value="UniProtKB-ARBA"/>
</dbReference>
<feature type="domain" description="Cadherin" evidence="15">
    <location>
        <begin position="1188"/>
        <end position="1293"/>
    </location>
</feature>
<dbReference type="InterPro" id="IPR020894">
    <property type="entry name" value="Cadherin_CS"/>
</dbReference>
<dbReference type="PROSITE" id="PS50268">
    <property type="entry name" value="CADHERIN_2"/>
    <property type="match status" value="16"/>
</dbReference>
<name>A0AAD7RBZ7_9TELE</name>
<evidence type="ECO:0000256" key="13">
    <source>
        <dbReference type="PROSITE-ProRule" id="PRU00043"/>
    </source>
</evidence>
<proteinExistence type="predicted"/>
<keyword evidence="17" id="KW-1185">Reference proteome</keyword>
<evidence type="ECO:0000256" key="1">
    <source>
        <dbReference type="ARBA" id="ARBA00004251"/>
    </source>
</evidence>
<dbReference type="Pfam" id="PF00028">
    <property type="entry name" value="Cadherin"/>
    <property type="match status" value="15"/>
</dbReference>
<protein>
    <recommendedName>
        <fullName evidence="15">Cadherin domain-containing protein</fullName>
    </recommendedName>
</protein>
<feature type="domain" description="Cadherin" evidence="15">
    <location>
        <begin position="771"/>
        <end position="870"/>
    </location>
</feature>
<dbReference type="FunFam" id="2.60.40.60:FF:000005">
    <property type="entry name" value="Protocadherin 9"/>
    <property type="match status" value="1"/>
</dbReference>
<evidence type="ECO:0000256" key="11">
    <source>
        <dbReference type="ARBA" id="ARBA00023157"/>
    </source>
</evidence>
<keyword evidence="10" id="KW-0472">Membrane</keyword>
<dbReference type="FunFam" id="2.60.40.60:FF:000144">
    <property type="entry name" value="FAT atypical cadherin 4"/>
    <property type="match status" value="1"/>
</dbReference>
<keyword evidence="4" id="KW-0812">Transmembrane</keyword>
<feature type="domain" description="Cadherin" evidence="15">
    <location>
        <begin position="1078"/>
        <end position="1187"/>
    </location>
</feature>
<dbReference type="PANTHER" id="PTHR24026:SF126">
    <property type="entry name" value="PROTOCADHERIN FAT 4"/>
    <property type="match status" value="1"/>
</dbReference>
<evidence type="ECO:0000256" key="4">
    <source>
        <dbReference type="ARBA" id="ARBA00022692"/>
    </source>
</evidence>
<keyword evidence="3" id="KW-0245">EGF-like domain</keyword>
<dbReference type="FunFam" id="2.60.40.60:FF:000081">
    <property type="entry name" value="protocadherin Fat 4"/>
    <property type="match status" value="1"/>
</dbReference>
<evidence type="ECO:0000256" key="3">
    <source>
        <dbReference type="ARBA" id="ARBA00022536"/>
    </source>
</evidence>
<dbReference type="FunFam" id="2.60.40.60:FF:000108">
    <property type="entry name" value="FAT atypical cadherin 4"/>
    <property type="match status" value="1"/>
</dbReference>
<dbReference type="GO" id="GO:0007156">
    <property type="term" value="P:homophilic cell adhesion via plasma membrane adhesion molecules"/>
    <property type="evidence" value="ECO:0007669"/>
    <property type="project" value="InterPro"/>
</dbReference>
<dbReference type="SUPFAM" id="SSF49313">
    <property type="entry name" value="Cadherin-like"/>
    <property type="match status" value="16"/>
</dbReference>
<evidence type="ECO:0000256" key="6">
    <source>
        <dbReference type="ARBA" id="ARBA00022737"/>
    </source>
</evidence>
<keyword evidence="7 13" id="KW-0106">Calcium</keyword>
<feature type="domain" description="Cadherin" evidence="15">
    <location>
        <begin position="974"/>
        <end position="1077"/>
    </location>
</feature>
<keyword evidence="2" id="KW-1003">Cell membrane</keyword>
<evidence type="ECO:0000256" key="8">
    <source>
        <dbReference type="ARBA" id="ARBA00022889"/>
    </source>
</evidence>
<evidence type="ECO:0000259" key="15">
    <source>
        <dbReference type="PROSITE" id="PS50268"/>
    </source>
</evidence>
<evidence type="ECO:0000256" key="2">
    <source>
        <dbReference type="ARBA" id="ARBA00022475"/>
    </source>
</evidence>
<feature type="domain" description="Cadherin" evidence="15">
    <location>
        <begin position="236"/>
        <end position="337"/>
    </location>
</feature>
<feature type="chain" id="PRO_5042255065" description="Cadherin domain-containing protein" evidence="14">
    <location>
        <begin position="28"/>
        <end position="1753"/>
    </location>
</feature>
<keyword evidence="5 14" id="KW-0732">Signal</keyword>
<feature type="domain" description="Cadherin" evidence="15">
    <location>
        <begin position="343"/>
        <end position="453"/>
    </location>
</feature>
<reference evidence="16" key="1">
    <citation type="journal article" date="2023" name="Science">
        <title>Genome structures resolve the early diversification of teleost fishes.</title>
        <authorList>
            <person name="Parey E."/>
            <person name="Louis A."/>
            <person name="Montfort J."/>
            <person name="Bouchez O."/>
            <person name="Roques C."/>
            <person name="Iampietro C."/>
            <person name="Lluch J."/>
            <person name="Castinel A."/>
            <person name="Donnadieu C."/>
            <person name="Desvignes T."/>
            <person name="Floi Bucao C."/>
            <person name="Jouanno E."/>
            <person name="Wen M."/>
            <person name="Mejri S."/>
            <person name="Dirks R."/>
            <person name="Jansen H."/>
            <person name="Henkel C."/>
            <person name="Chen W.J."/>
            <person name="Zahm M."/>
            <person name="Cabau C."/>
            <person name="Klopp C."/>
            <person name="Thompson A.W."/>
            <person name="Robinson-Rechavi M."/>
            <person name="Braasch I."/>
            <person name="Lecointre G."/>
            <person name="Bobe J."/>
            <person name="Postlethwait J.H."/>
            <person name="Berthelot C."/>
            <person name="Roest Crollius H."/>
            <person name="Guiguen Y."/>
        </authorList>
    </citation>
    <scope>NUCLEOTIDE SEQUENCE</scope>
    <source>
        <strain evidence="16">NC1722</strain>
    </source>
</reference>
<feature type="domain" description="Cadherin" evidence="15">
    <location>
        <begin position="121"/>
        <end position="235"/>
    </location>
</feature>
<dbReference type="FunFam" id="2.60.40.60:FF:000143">
    <property type="entry name" value="FAT atypical cadherin 4"/>
    <property type="match status" value="1"/>
</dbReference>
<dbReference type="FunFam" id="2.60.40.60:FF:000010">
    <property type="entry name" value="Cadherin EGF LAG seven-pass G-type receptor 3"/>
    <property type="match status" value="1"/>
</dbReference>
<feature type="domain" description="Cadherin" evidence="15">
    <location>
        <begin position="454"/>
        <end position="558"/>
    </location>
</feature>
<feature type="domain" description="Cadherin" evidence="15">
    <location>
        <begin position="871"/>
        <end position="973"/>
    </location>
</feature>